<proteinExistence type="predicted"/>
<evidence type="ECO:0008006" key="4">
    <source>
        <dbReference type="Google" id="ProtNLM"/>
    </source>
</evidence>
<sequence length="181" mass="19356">MKNLSAEIWSLALCIAILPPIWAVLAPYLSVDVGAVALICAGLYVTNGNKLMDAPKITIGFLLGNLWGWLAVNAMQNSSWNADVTTFMTLFLLGGAAVIIAAMGSEMIHCPSWLCGWAITLTVLSPLEQGLQGSYAIQIAVAMAVGVWYVGAFLNAMQQCILRFTEGHISNNMTFAGRKSS</sequence>
<dbReference type="RefSeq" id="WP_074704356.1">
    <property type="nucleotide sequence ID" value="NZ_FNOP01000002.1"/>
</dbReference>
<reference evidence="2 3" key="1">
    <citation type="submission" date="2016-10" db="EMBL/GenBank/DDBJ databases">
        <authorList>
            <person name="Varghese N."/>
            <person name="Submissions S."/>
        </authorList>
    </citation>
    <scope>NUCLEOTIDE SEQUENCE [LARGE SCALE GENOMIC DNA]</scope>
    <source>
        <strain evidence="2 3">WCC6</strain>
    </source>
</reference>
<evidence type="ECO:0000313" key="2">
    <source>
        <dbReference type="EMBL" id="SDW50265.1"/>
    </source>
</evidence>
<dbReference type="Pfam" id="PF06496">
    <property type="entry name" value="DUF1097"/>
    <property type="match status" value="1"/>
</dbReference>
<keyword evidence="1" id="KW-0472">Membrane</keyword>
<accession>A0A1H2U228</accession>
<evidence type="ECO:0000313" key="3">
    <source>
        <dbReference type="Proteomes" id="UP000182379"/>
    </source>
</evidence>
<name>A0A1H2U228_ACIFE</name>
<keyword evidence="1" id="KW-0812">Transmembrane</keyword>
<dbReference type="InterPro" id="IPR009476">
    <property type="entry name" value="DUF1097"/>
</dbReference>
<dbReference type="EMBL" id="FNOP01000002">
    <property type="protein sequence ID" value="SDW50265.1"/>
    <property type="molecule type" value="Genomic_DNA"/>
</dbReference>
<comment type="caution">
    <text evidence="2">The sequence shown here is derived from an EMBL/GenBank/DDBJ whole genome shotgun (WGS) entry which is preliminary data.</text>
</comment>
<feature type="transmembrane region" description="Helical" evidence="1">
    <location>
        <begin position="133"/>
        <end position="154"/>
    </location>
</feature>
<dbReference type="Proteomes" id="UP000182379">
    <property type="component" value="Unassembled WGS sequence"/>
</dbReference>
<feature type="transmembrane region" description="Helical" evidence="1">
    <location>
        <begin position="84"/>
        <end position="103"/>
    </location>
</feature>
<evidence type="ECO:0000256" key="1">
    <source>
        <dbReference type="SAM" id="Phobius"/>
    </source>
</evidence>
<organism evidence="2 3">
    <name type="scientific">Acidaminococcus fermentans</name>
    <dbReference type="NCBI Taxonomy" id="905"/>
    <lineage>
        <taxon>Bacteria</taxon>
        <taxon>Bacillati</taxon>
        <taxon>Bacillota</taxon>
        <taxon>Negativicutes</taxon>
        <taxon>Acidaminococcales</taxon>
        <taxon>Acidaminococcaceae</taxon>
        <taxon>Acidaminococcus</taxon>
    </lineage>
</organism>
<protein>
    <recommendedName>
        <fullName evidence="4">DUF1097 domain-containing protein</fullName>
    </recommendedName>
</protein>
<keyword evidence="1" id="KW-1133">Transmembrane helix</keyword>
<dbReference type="AlphaFoldDB" id="A0A1H2U228"/>
<feature type="transmembrane region" description="Helical" evidence="1">
    <location>
        <begin position="56"/>
        <end position="72"/>
    </location>
</feature>
<gene>
    <name evidence="2" type="ORF">SAMN05216495_10281</name>
</gene>